<dbReference type="GO" id="GO:0008236">
    <property type="term" value="F:serine-type peptidase activity"/>
    <property type="evidence" value="ECO:0007669"/>
    <property type="project" value="UniProtKB-KW"/>
</dbReference>
<gene>
    <name evidence="4" type="ORF">ADS79_32825</name>
    <name evidence="3" type="ORF">BRE01_29640</name>
</gene>
<dbReference type="Proteomes" id="UP000036834">
    <property type="component" value="Unassembled WGS sequence"/>
</dbReference>
<evidence type="ECO:0000313" key="6">
    <source>
        <dbReference type="Proteomes" id="UP000319578"/>
    </source>
</evidence>
<keyword evidence="1" id="KW-0720">Serine protease</keyword>
<sequence length="373" mass="40043">MATFQEAMQAKNHLVKRWKKMPGVVGIGIGYANGKDRKGGACIVLYTEKASATVKRACPQCVSVRSTRATGRVRVAVPVRRITSGRCCCHAPVAKAVATSFRRRIRPVIAGYSVGYPGVSGTAGLIVQSASRSAQRYLLSNNHVLNKNNTGGYTETIQPGGADGGRSGRDRIGRLYRYVRLRKNGANYIDAALSIPTTNRLLAPRYATVGTVRGHVRSYAVGSRFKKVGRSSGRVSGVVVSIHTDIDVDYGNLGGLGTIRFRNQTVIRGAGAVSLPGDSGSVWLTASNLAAAVNFAGSADGRLSISFPIQWAMQAFGIRVARAASATGYNRVNSRKPKNPMRTQPLSATQLGTIMTKRVLPSKRKRQGRKKRI</sequence>
<keyword evidence="6" id="KW-1185">Reference proteome</keyword>
<dbReference type="RefSeq" id="WP_049742680.1">
    <property type="nucleotide sequence ID" value="NZ_BJON01000011.1"/>
</dbReference>
<evidence type="ECO:0000313" key="4">
    <source>
        <dbReference type="EMBL" id="KNB68747.1"/>
    </source>
</evidence>
<proteinExistence type="predicted"/>
<feature type="region of interest" description="Disordered" evidence="2">
    <location>
        <begin position="149"/>
        <end position="168"/>
    </location>
</feature>
<dbReference type="Proteomes" id="UP000319578">
    <property type="component" value="Unassembled WGS sequence"/>
</dbReference>
<name>A0A0K9YJ65_9BACL</name>
<accession>A0A0K9YJ65</accession>
<dbReference type="InterPro" id="IPR009003">
    <property type="entry name" value="Peptidase_S1_PA"/>
</dbReference>
<dbReference type="EMBL" id="LGIQ01000017">
    <property type="protein sequence ID" value="KNB68747.1"/>
    <property type="molecule type" value="Genomic_DNA"/>
</dbReference>
<evidence type="ECO:0000256" key="1">
    <source>
        <dbReference type="ARBA" id="ARBA00022825"/>
    </source>
</evidence>
<dbReference type="SUPFAM" id="SSF50494">
    <property type="entry name" value="Trypsin-like serine proteases"/>
    <property type="match status" value="1"/>
</dbReference>
<evidence type="ECO:0000313" key="3">
    <source>
        <dbReference type="EMBL" id="GED69262.1"/>
    </source>
</evidence>
<dbReference type="AlphaFoldDB" id="A0A0K9YJ65"/>
<keyword evidence="1" id="KW-0378">Hydrolase</keyword>
<organism evidence="4 5">
    <name type="scientific">Brevibacillus reuszeri</name>
    <dbReference type="NCBI Taxonomy" id="54915"/>
    <lineage>
        <taxon>Bacteria</taxon>
        <taxon>Bacillati</taxon>
        <taxon>Bacillota</taxon>
        <taxon>Bacilli</taxon>
        <taxon>Bacillales</taxon>
        <taxon>Paenibacillaceae</taxon>
        <taxon>Brevibacillus</taxon>
    </lineage>
</organism>
<reference evidence="4" key="2">
    <citation type="submission" date="2015-07" db="EMBL/GenBank/DDBJ databases">
        <title>MeaNS - Measles Nucleotide Surveillance Program.</title>
        <authorList>
            <person name="Tran T."/>
            <person name="Druce J."/>
        </authorList>
    </citation>
    <scope>NUCLEOTIDE SEQUENCE</scope>
    <source>
        <strain evidence="4">DSM 9887</strain>
    </source>
</reference>
<keyword evidence="1" id="KW-0645">Protease</keyword>
<evidence type="ECO:0000256" key="2">
    <source>
        <dbReference type="SAM" id="MobiDB-lite"/>
    </source>
</evidence>
<dbReference type="STRING" id="54915.ADS79_32825"/>
<protein>
    <recommendedName>
        <fullName evidence="7">Peptidase S1 domain-containing protein</fullName>
    </recommendedName>
</protein>
<reference evidence="5" key="1">
    <citation type="submission" date="2015-07" db="EMBL/GenBank/DDBJ databases">
        <title>Genome sequencing project for genomic taxonomy and phylogenomics of Bacillus-like bacteria.</title>
        <authorList>
            <person name="Liu B."/>
            <person name="Wang J."/>
            <person name="Zhu Y."/>
            <person name="Liu G."/>
            <person name="Chen Q."/>
            <person name="Chen Z."/>
            <person name="Lan J."/>
            <person name="Che J."/>
            <person name="Ge C."/>
            <person name="Shi H."/>
            <person name="Pan Z."/>
            <person name="Liu X."/>
        </authorList>
    </citation>
    <scope>NUCLEOTIDE SEQUENCE [LARGE SCALE GENOMIC DNA]</scope>
    <source>
        <strain evidence="5">DSM 9887</strain>
    </source>
</reference>
<evidence type="ECO:0000313" key="5">
    <source>
        <dbReference type="Proteomes" id="UP000036834"/>
    </source>
</evidence>
<reference evidence="3 6" key="3">
    <citation type="submission" date="2019-06" db="EMBL/GenBank/DDBJ databases">
        <title>Whole genome shotgun sequence of Brevibacillus reuszeri NBRC 15719.</title>
        <authorList>
            <person name="Hosoyama A."/>
            <person name="Uohara A."/>
            <person name="Ohji S."/>
            <person name="Ichikawa N."/>
        </authorList>
    </citation>
    <scope>NUCLEOTIDE SEQUENCE [LARGE SCALE GENOMIC DNA]</scope>
    <source>
        <strain evidence="3 6">NBRC 15719</strain>
    </source>
</reference>
<dbReference type="OrthoDB" id="104542at2"/>
<evidence type="ECO:0008006" key="7">
    <source>
        <dbReference type="Google" id="ProtNLM"/>
    </source>
</evidence>
<comment type="caution">
    <text evidence="4">The sequence shown here is derived from an EMBL/GenBank/DDBJ whole genome shotgun (WGS) entry which is preliminary data.</text>
</comment>
<dbReference type="PATRIC" id="fig|54915.3.peg.678"/>
<dbReference type="EMBL" id="BJON01000011">
    <property type="protein sequence ID" value="GED69262.1"/>
    <property type="molecule type" value="Genomic_DNA"/>
</dbReference>